<keyword evidence="3" id="KW-1185">Reference proteome</keyword>
<organism evidence="2 3">
    <name type="scientific">Flavobacterium procerum</name>
    <dbReference type="NCBI Taxonomy" id="1455569"/>
    <lineage>
        <taxon>Bacteria</taxon>
        <taxon>Pseudomonadati</taxon>
        <taxon>Bacteroidota</taxon>
        <taxon>Flavobacteriia</taxon>
        <taxon>Flavobacteriales</taxon>
        <taxon>Flavobacteriaceae</taxon>
        <taxon>Flavobacterium</taxon>
    </lineage>
</organism>
<dbReference type="EMBL" id="JBHLYW010000003">
    <property type="protein sequence ID" value="MFC0076072.1"/>
    <property type="molecule type" value="Genomic_DNA"/>
</dbReference>
<proteinExistence type="predicted"/>
<evidence type="ECO:0000313" key="2">
    <source>
        <dbReference type="EMBL" id="MFC0076072.1"/>
    </source>
</evidence>
<protein>
    <recommendedName>
        <fullName evidence="4">PH domain-containing protein</fullName>
    </recommendedName>
</protein>
<evidence type="ECO:0000256" key="1">
    <source>
        <dbReference type="SAM" id="Phobius"/>
    </source>
</evidence>
<keyword evidence="1" id="KW-0812">Transmembrane</keyword>
<dbReference type="RefSeq" id="WP_379683211.1">
    <property type="nucleotide sequence ID" value="NZ_JBHLYW010000003.1"/>
</dbReference>
<evidence type="ECO:0008006" key="4">
    <source>
        <dbReference type="Google" id="ProtNLM"/>
    </source>
</evidence>
<evidence type="ECO:0000313" key="3">
    <source>
        <dbReference type="Proteomes" id="UP001589734"/>
    </source>
</evidence>
<comment type="caution">
    <text evidence="2">The sequence shown here is derived from an EMBL/GenBank/DDBJ whole genome shotgun (WGS) entry which is preliminary data.</text>
</comment>
<sequence length="270" mass="31532">MGKSVTVKEALRRGRIKLFYLPMTALFGTIILATVLSSLQLIPAWTIPVSIVVGFIASWLTWSYFVNQWKVWAFENVRNIHELQRKAIDQRLIWKSGSWFEKTEFQSPEQKQKLKSLEEKFLEDDIYNDDLRVPKETAIFYSKSKLFWSFIAVIAFICGGIYLITSNEYWGYFLAGLGVILGYFEITKTKKLNEPQIIISDKGIKIENKHFVPWNVIRNDHVYTKHGSNSSTTYLVFNNENIVVDELDTNADKLEHLLRVYRVRFENKNS</sequence>
<feature type="transmembrane region" description="Helical" evidence="1">
    <location>
        <begin position="45"/>
        <end position="66"/>
    </location>
</feature>
<feature type="transmembrane region" description="Helical" evidence="1">
    <location>
        <begin position="169"/>
        <end position="186"/>
    </location>
</feature>
<dbReference type="Proteomes" id="UP001589734">
    <property type="component" value="Unassembled WGS sequence"/>
</dbReference>
<feature type="transmembrane region" description="Helical" evidence="1">
    <location>
        <begin position="18"/>
        <end position="39"/>
    </location>
</feature>
<name>A0ABV6BKU8_9FLAO</name>
<accession>A0ABV6BKU8</accession>
<keyword evidence="1" id="KW-1133">Transmembrane helix</keyword>
<keyword evidence="1" id="KW-0472">Membrane</keyword>
<feature type="transmembrane region" description="Helical" evidence="1">
    <location>
        <begin position="146"/>
        <end position="163"/>
    </location>
</feature>
<reference evidence="2 3" key="1">
    <citation type="submission" date="2024-09" db="EMBL/GenBank/DDBJ databases">
        <authorList>
            <person name="Sun Q."/>
            <person name="Mori K."/>
        </authorList>
    </citation>
    <scope>NUCLEOTIDE SEQUENCE [LARGE SCALE GENOMIC DNA]</scope>
    <source>
        <strain evidence="2 3">CGMCC 1.12926</strain>
    </source>
</reference>
<gene>
    <name evidence="2" type="ORF">ACFFLS_03405</name>
</gene>